<comment type="caution">
    <text evidence="1">The sequence shown here is derived from an EMBL/GenBank/DDBJ whole genome shotgun (WGS) entry which is preliminary data.</text>
</comment>
<gene>
    <name evidence="1" type="ORF">ENH87_00425</name>
</gene>
<protein>
    <submittedName>
        <fullName evidence="1">TerB family tellurite resistance protein</fullName>
    </submittedName>
</protein>
<accession>A0A831QMH4</accession>
<dbReference type="SUPFAM" id="SSF158682">
    <property type="entry name" value="TerB-like"/>
    <property type="match status" value="1"/>
</dbReference>
<name>A0A831QMH4_9FLAO</name>
<sequence length="133" mass="15180">MSTHREKLSILSEMIAFAKLDGAIKAPEYNFLSDVAKNLGVDKNAFSDLFDSKTEHIIPKSEAERILQFHRLVLLMNVDQVQTEREIAQLKKFGLDMGLRPTAIDQVLSVMHKYPDKVVPPQVLINIFKSHYN</sequence>
<dbReference type="InterPro" id="IPR029024">
    <property type="entry name" value="TerB-like"/>
</dbReference>
<dbReference type="Gene3D" id="1.10.3680.10">
    <property type="entry name" value="TerB-like"/>
    <property type="match status" value="1"/>
</dbReference>
<proteinExistence type="predicted"/>
<dbReference type="EMBL" id="DRGL01000002">
    <property type="protein sequence ID" value="HEA19372.1"/>
    <property type="molecule type" value="Genomic_DNA"/>
</dbReference>
<dbReference type="AlphaFoldDB" id="A0A831QMH4"/>
<reference evidence="1" key="1">
    <citation type="journal article" date="2020" name="mSystems">
        <title>Genome- and Community-Level Interaction Insights into Carbon Utilization and Element Cycling Functions of Hydrothermarchaeota in Hydrothermal Sediment.</title>
        <authorList>
            <person name="Zhou Z."/>
            <person name="Liu Y."/>
            <person name="Xu W."/>
            <person name="Pan J."/>
            <person name="Luo Z.H."/>
            <person name="Li M."/>
        </authorList>
    </citation>
    <scope>NUCLEOTIDE SEQUENCE [LARGE SCALE GENOMIC DNA]</scope>
    <source>
        <strain evidence="1">HyVt-345</strain>
    </source>
</reference>
<organism evidence="1">
    <name type="scientific">Pricia antarctica</name>
    <dbReference type="NCBI Taxonomy" id="641691"/>
    <lineage>
        <taxon>Bacteria</taxon>
        <taxon>Pseudomonadati</taxon>
        <taxon>Bacteroidota</taxon>
        <taxon>Flavobacteriia</taxon>
        <taxon>Flavobacteriales</taxon>
        <taxon>Flavobacteriaceae</taxon>
        <taxon>Pricia</taxon>
    </lineage>
</organism>
<evidence type="ECO:0000313" key="1">
    <source>
        <dbReference type="EMBL" id="HEA19372.1"/>
    </source>
</evidence>
<dbReference type="Proteomes" id="UP000886191">
    <property type="component" value="Unassembled WGS sequence"/>
</dbReference>